<accession>A0A9P8QJV9</accession>
<gene>
    <name evidence="1" type="ORF">Trco_007841</name>
</gene>
<sequence length="75" mass="8437">MHSLDHAYFIDDDRFGVSQSLQQWRTPAKDQVVWPLFANATLPVGAKTWTILPILSSRSRIAFSTVDLPEPAEPV</sequence>
<dbReference type="EMBL" id="JAIWOZ010000006">
    <property type="protein sequence ID" value="KAH6604395.1"/>
    <property type="molecule type" value="Genomic_DNA"/>
</dbReference>
<proteinExistence type="predicted"/>
<comment type="caution">
    <text evidence="1">The sequence shown here is derived from an EMBL/GenBank/DDBJ whole genome shotgun (WGS) entry which is preliminary data.</text>
</comment>
<evidence type="ECO:0000313" key="2">
    <source>
        <dbReference type="Proteomes" id="UP000827724"/>
    </source>
</evidence>
<reference evidence="1" key="1">
    <citation type="submission" date="2021-08" db="EMBL/GenBank/DDBJ databases">
        <title>Chromosome-Level Trichoderma cornu-damae using Hi-C Data.</title>
        <authorList>
            <person name="Kim C.S."/>
        </authorList>
    </citation>
    <scope>NUCLEOTIDE SEQUENCE</scope>
    <source>
        <strain evidence="1">KA19-0412C</strain>
    </source>
</reference>
<evidence type="ECO:0000313" key="1">
    <source>
        <dbReference type="EMBL" id="KAH6604395.1"/>
    </source>
</evidence>
<dbReference type="Proteomes" id="UP000827724">
    <property type="component" value="Unassembled WGS sequence"/>
</dbReference>
<keyword evidence="2" id="KW-1185">Reference proteome</keyword>
<protein>
    <submittedName>
        <fullName evidence="1">Uncharacterized protein</fullName>
    </submittedName>
</protein>
<dbReference type="AlphaFoldDB" id="A0A9P8QJV9"/>
<organism evidence="1 2">
    <name type="scientific">Trichoderma cornu-damae</name>
    <dbReference type="NCBI Taxonomy" id="654480"/>
    <lineage>
        <taxon>Eukaryota</taxon>
        <taxon>Fungi</taxon>
        <taxon>Dikarya</taxon>
        <taxon>Ascomycota</taxon>
        <taxon>Pezizomycotina</taxon>
        <taxon>Sordariomycetes</taxon>
        <taxon>Hypocreomycetidae</taxon>
        <taxon>Hypocreales</taxon>
        <taxon>Hypocreaceae</taxon>
        <taxon>Trichoderma</taxon>
    </lineage>
</organism>
<name>A0A9P8QJV9_9HYPO</name>